<evidence type="ECO:0000313" key="2">
    <source>
        <dbReference type="EMBL" id="KAF7429160.1"/>
    </source>
</evidence>
<organism evidence="2 3">
    <name type="scientific">Vespula pensylvanica</name>
    <name type="common">Western yellow jacket</name>
    <name type="synonym">Wasp</name>
    <dbReference type="NCBI Taxonomy" id="30213"/>
    <lineage>
        <taxon>Eukaryota</taxon>
        <taxon>Metazoa</taxon>
        <taxon>Ecdysozoa</taxon>
        <taxon>Arthropoda</taxon>
        <taxon>Hexapoda</taxon>
        <taxon>Insecta</taxon>
        <taxon>Pterygota</taxon>
        <taxon>Neoptera</taxon>
        <taxon>Endopterygota</taxon>
        <taxon>Hymenoptera</taxon>
        <taxon>Apocrita</taxon>
        <taxon>Aculeata</taxon>
        <taxon>Vespoidea</taxon>
        <taxon>Vespidae</taxon>
        <taxon>Vespinae</taxon>
        <taxon>Vespula</taxon>
    </lineage>
</organism>
<accession>A0A834P4W3</accession>
<keyword evidence="3" id="KW-1185">Reference proteome</keyword>
<protein>
    <submittedName>
        <fullName evidence="2">Uncharacterized protein</fullName>
    </submittedName>
</protein>
<dbReference type="Proteomes" id="UP000600918">
    <property type="component" value="Unassembled WGS sequence"/>
</dbReference>
<proteinExistence type="predicted"/>
<name>A0A834P4W3_VESPE</name>
<comment type="caution">
    <text evidence="2">The sequence shown here is derived from an EMBL/GenBank/DDBJ whole genome shotgun (WGS) entry which is preliminary data.</text>
</comment>
<evidence type="ECO:0000313" key="3">
    <source>
        <dbReference type="Proteomes" id="UP000600918"/>
    </source>
</evidence>
<feature type="region of interest" description="Disordered" evidence="1">
    <location>
        <begin position="1"/>
        <end position="37"/>
    </location>
</feature>
<sequence length="104" mass="11593">MTNIIEDTDSEKSRLSSNSRKRPARNSDFCPSHKERSARGDRYKLRVLKGVSFGKGGVQCTLRCCSLGGGNPFGVIIVNDTPERCQKRKSVLERMVIMLARGAY</sequence>
<reference evidence="2" key="1">
    <citation type="journal article" date="2020" name="G3 (Bethesda)">
        <title>High-Quality Assemblies for Three Invasive Social Wasps from the &lt;i&gt;Vespula&lt;/i&gt; Genus.</title>
        <authorList>
            <person name="Harrop T.W.R."/>
            <person name="Guhlin J."/>
            <person name="McLaughlin G.M."/>
            <person name="Permina E."/>
            <person name="Stockwell P."/>
            <person name="Gilligan J."/>
            <person name="Le Lec M.F."/>
            <person name="Gruber M.A.M."/>
            <person name="Quinn O."/>
            <person name="Lovegrove M."/>
            <person name="Duncan E.J."/>
            <person name="Remnant E.J."/>
            <person name="Van Eeckhoven J."/>
            <person name="Graham B."/>
            <person name="Knapp R.A."/>
            <person name="Langford K.W."/>
            <person name="Kronenberg Z."/>
            <person name="Press M.O."/>
            <person name="Eacker S.M."/>
            <person name="Wilson-Rankin E.E."/>
            <person name="Purcell J."/>
            <person name="Lester P.J."/>
            <person name="Dearden P.K."/>
        </authorList>
    </citation>
    <scope>NUCLEOTIDE SEQUENCE</scope>
    <source>
        <strain evidence="2">Volc-1</strain>
    </source>
</reference>
<dbReference type="AlphaFoldDB" id="A0A834P4W3"/>
<gene>
    <name evidence="2" type="ORF">H0235_005558</name>
</gene>
<evidence type="ECO:0000256" key="1">
    <source>
        <dbReference type="SAM" id="MobiDB-lite"/>
    </source>
</evidence>
<dbReference type="EMBL" id="JACSDY010000004">
    <property type="protein sequence ID" value="KAF7429160.1"/>
    <property type="molecule type" value="Genomic_DNA"/>
</dbReference>